<dbReference type="Gene3D" id="3.90.228.10">
    <property type="match status" value="1"/>
</dbReference>
<feature type="non-terminal residue" evidence="2">
    <location>
        <position position="250"/>
    </location>
</feature>
<dbReference type="AlphaFoldDB" id="A0A9N9I013"/>
<reference evidence="2" key="1">
    <citation type="submission" date="2021-06" db="EMBL/GenBank/DDBJ databases">
        <authorList>
            <person name="Kallberg Y."/>
            <person name="Tangrot J."/>
            <person name="Rosling A."/>
        </authorList>
    </citation>
    <scope>NUCLEOTIDE SEQUENCE</scope>
    <source>
        <strain evidence="2">FL130A</strain>
    </source>
</reference>
<proteinExistence type="predicted"/>
<sequence>KWPSRRNKSVNTEASISTQTTPITPFTFNNAQNPTPANVIPPISTQKVTQVNDETVNNTQDVASSTRVNNTQTDKMVDNTQDIMQSVPVASKTLVKPSPRTTTQLNLLSPSETDYQTIHTKFMSHLPAATVKAIFSLEMPDYIVKRHELMKKQIPVPRQTFHGTKHQCDPNRYIVSKGDAKPCGVTNCGLCGIIQDGNRCDKSNHSVWSAIHANTSLYYTLPGPIRAMFVLDILTNLPENNATPHVTQDA</sequence>
<feature type="compositionally biased region" description="Polar residues" evidence="1">
    <location>
        <begin position="9"/>
        <end position="26"/>
    </location>
</feature>
<gene>
    <name evidence="2" type="ORF">ALEPTO_LOCUS12006</name>
</gene>
<organism evidence="2 3">
    <name type="scientific">Ambispora leptoticha</name>
    <dbReference type="NCBI Taxonomy" id="144679"/>
    <lineage>
        <taxon>Eukaryota</taxon>
        <taxon>Fungi</taxon>
        <taxon>Fungi incertae sedis</taxon>
        <taxon>Mucoromycota</taxon>
        <taxon>Glomeromycotina</taxon>
        <taxon>Glomeromycetes</taxon>
        <taxon>Archaeosporales</taxon>
        <taxon>Ambisporaceae</taxon>
        <taxon>Ambispora</taxon>
    </lineage>
</organism>
<feature type="non-terminal residue" evidence="2">
    <location>
        <position position="1"/>
    </location>
</feature>
<evidence type="ECO:0000313" key="3">
    <source>
        <dbReference type="Proteomes" id="UP000789508"/>
    </source>
</evidence>
<evidence type="ECO:0000313" key="2">
    <source>
        <dbReference type="EMBL" id="CAG8714066.1"/>
    </source>
</evidence>
<feature type="region of interest" description="Disordered" evidence="1">
    <location>
        <begin position="1"/>
        <end position="26"/>
    </location>
</feature>
<name>A0A9N9I013_9GLOM</name>
<evidence type="ECO:0000256" key="1">
    <source>
        <dbReference type="SAM" id="MobiDB-lite"/>
    </source>
</evidence>
<dbReference type="OrthoDB" id="2419903at2759"/>
<dbReference type="EMBL" id="CAJVPS010023601">
    <property type="protein sequence ID" value="CAG8714066.1"/>
    <property type="molecule type" value="Genomic_DNA"/>
</dbReference>
<keyword evidence="3" id="KW-1185">Reference proteome</keyword>
<dbReference type="Proteomes" id="UP000789508">
    <property type="component" value="Unassembled WGS sequence"/>
</dbReference>
<protein>
    <submittedName>
        <fullName evidence="2">13756_t:CDS:1</fullName>
    </submittedName>
</protein>
<accession>A0A9N9I013</accession>
<comment type="caution">
    <text evidence="2">The sequence shown here is derived from an EMBL/GenBank/DDBJ whole genome shotgun (WGS) entry which is preliminary data.</text>
</comment>